<reference evidence="3" key="3">
    <citation type="submission" date="2015-06" db="UniProtKB">
        <authorList>
            <consortium name="EnsemblMetazoa"/>
        </authorList>
    </citation>
    <scope>IDENTIFICATION</scope>
</reference>
<evidence type="ECO:0000313" key="4">
    <source>
        <dbReference type="Proteomes" id="UP000014760"/>
    </source>
</evidence>
<feature type="non-terminal residue" evidence="2">
    <location>
        <position position="66"/>
    </location>
</feature>
<name>R7TM66_CAPTE</name>
<dbReference type="EMBL" id="KB310053">
    <property type="protein sequence ID" value="ELT92651.1"/>
    <property type="molecule type" value="Genomic_DNA"/>
</dbReference>
<accession>R7TM66</accession>
<dbReference type="PANTHER" id="PTHR19143">
    <property type="entry name" value="FIBRINOGEN/TENASCIN/ANGIOPOEITIN"/>
    <property type="match status" value="1"/>
</dbReference>
<keyword evidence="4" id="KW-1185">Reference proteome</keyword>
<sequence>HLHALTTNLPYELRIDFKDHGDAVYAKYSSFNVGPESDEFRLAIGGYSGDAGECLTRKEIRYYDEF</sequence>
<dbReference type="HOGENOM" id="CLU_2838475_0_0_1"/>
<dbReference type="InterPro" id="IPR050373">
    <property type="entry name" value="Fibrinogen_C-term_domain"/>
</dbReference>
<feature type="domain" description="Fibrinogen C-terminal" evidence="1">
    <location>
        <begin position="2"/>
        <end position="58"/>
    </location>
</feature>
<reference evidence="4" key="1">
    <citation type="submission" date="2012-12" db="EMBL/GenBank/DDBJ databases">
        <authorList>
            <person name="Hellsten U."/>
            <person name="Grimwood J."/>
            <person name="Chapman J.A."/>
            <person name="Shapiro H."/>
            <person name="Aerts A."/>
            <person name="Otillar R.P."/>
            <person name="Terry A.Y."/>
            <person name="Boore J.L."/>
            <person name="Simakov O."/>
            <person name="Marletaz F."/>
            <person name="Cho S.-J."/>
            <person name="Edsinger-Gonzales E."/>
            <person name="Havlak P."/>
            <person name="Kuo D.-H."/>
            <person name="Larsson T."/>
            <person name="Lv J."/>
            <person name="Arendt D."/>
            <person name="Savage R."/>
            <person name="Osoegawa K."/>
            <person name="de Jong P."/>
            <person name="Lindberg D.R."/>
            <person name="Seaver E.C."/>
            <person name="Weisblat D.A."/>
            <person name="Putnam N.H."/>
            <person name="Grigoriev I.V."/>
            <person name="Rokhsar D.S."/>
        </authorList>
    </citation>
    <scope>NUCLEOTIDE SEQUENCE</scope>
    <source>
        <strain evidence="4">I ESC-2004</strain>
    </source>
</reference>
<dbReference type="OrthoDB" id="159395at2759"/>
<dbReference type="InterPro" id="IPR002181">
    <property type="entry name" value="Fibrinogen_a/b/g_C_dom"/>
</dbReference>
<dbReference type="EMBL" id="AMQN01013233">
    <property type="status" value="NOT_ANNOTATED_CDS"/>
    <property type="molecule type" value="Genomic_DNA"/>
</dbReference>
<dbReference type="EnsemblMetazoa" id="CapteT58486">
    <property type="protein sequence ID" value="CapteP58486"/>
    <property type="gene ID" value="CapteG58486"/>
</dbReference>
<organism evidence="2">
    <name type="scientific">Capitella teleta</name>
    <name type="common">Polychaete worm</name>
    <dbReference type="NCBI Taxonomy" id="283909"/>
    <lineage>
        <taxon>Eukaryota</taxon>
        <taxon>Metazoa</taxon>
        <taxon>Spiralia</taxon>
        <taxon>Lophotrochozoa</taxon>
        <taxon>Annelida</taxon>
        <taxon>Polychaeta</taxon>
        <taxon>Sedentaria</taxon>
        <taxon>Scolecida</taxon>
        <taxon>Capitellidae</taxon>
        <taxon>Capitella</taxon>
    </lineage>
</organism>
<proteinExistence type="predicted"/>
<reference evidence="2 4" key="2">
    <citation type="journal article" date="2013" name="Nature">
        <title>Insights into bilaterian evolution from three spiralian genomes.</title>
        <authorList>
            <person name="Simakov O."/>
            <person name="Marletaz F."/>
            <person name="Cho S.J."/>
            <person name="Edsinger-Gonzales E."/>
            <person name="Havlak P."/>
            <person name="Hellsten U."/>
            <person name="Kuo D.H."/>
            <person name="Larsson T."/>
            <person name="Lv J."/>
            <person name="Arendt D."/>
            <person name="Savage R."/>
            <person name="Osoegawa K."/>
            <person name="de Jong P."/>
            <person name="Grimwood J."/>
            <person name="Chapman J.A."/>
            <person name="Shapiro H."/>
            <person name="Aerts A."/>
            <person name="Otillar R.P."/>
            <person name="Terry A.Y."/>
            <person name="Boore J.L."/>
            <person name="Grigoriev I.V."/>
            <person name="Lindberg D.R."/>
            <person name="Seaver E.C."/>
            <person name="Weisblat D.A."/>
            <person name="Putnam N.H."/>
            <person name="Rokhsar D.S."/>
        </authorList>
    </citation>
    <scope>NUCLEOTIDE SEQUENCE</scope>
    <source>
        <strain evidence="2 4">I ESC-2004</strain>
    </source>
</reference>
<dbReference type="STRING" id="283909.R7TM66"/>
<dbReference type="GO" id="GO:0005615">
    <property type="term" value="C:extracellular space"/>
    <property type="evidence" value="ECO:0007669"/>
    <property type="project" value="TreeGrafter"/>
</dbReference>
<dbReference type="InterPro" id="IPR036056">
    <property type="entry name" value="Fibrinogen-like_C"/>
</dbReference>
<dbReference type="Gene3D" id="3.90.215.10">
    <property type="entry name" value="Gamma Fibrinogen, chain A, domain 1"/>
    <property type="match status" value="1"/>
</dbReference>
<dbReference type="Proteomes" id="UP000014760">
    <property type="component" value="Unassembled WGS sequence"/>
</dbReference>
<evidence type="ECO:0000313" key="2">
    <source>
        <dbReference type="EMBL" id="ELT92651.1"/>
    </source>
</evidence>
<gene>
    <name evidence="2" type="ORF">CAPTEDRAFT_58486</name>
</gene>
<dbReference type="SUPFAM" id="SSF56496">
    <property type="entry name" value="Fibrinogen C-terminal domain-like"/>
    <property type="match status" value="1"/>
</dbReference>
<dbReference type="AlphaFoldDB" id="R7TM66"/>
<dbReference type="Pfam" id="PF00147">
    <property type="entry name" value="Fibrinogen_C"/>
    <property type="match status" value="1"/>
</dbReference>
<feature type="non-terminal residue" evidence="2">
    <location>
        <position position="1"/>
    </location>
</feature>
<protein>
    <recommendedName>
        <fullName evidence="1">Fibrinogen C-terminal domain-containing protein</fullName>
    </recommendedName>
</protein>
<evidence type="ECO:0000313" key="3">
    <source>
        <dbReference type="EnsemblMetazoa" id="CapteP58486"/>
    </source>
</evidence>
<evidence type="ECO:0000259" key="1">
    <source>
        <dbReference type="Pfam" id="PF00147"/>
    </source>
</evidence>
<dbReference type="InterPro" id="IPR014716">
    <property type="entry name" value="Fibrinogen_a/b/g_C_1"/>
</dbReference>